<reference evidence="2 3" key="1">
    <citation type="submission" date="2019-07" db="EMBL/GenBank/DDBJ databases">
        <authorList>
            <person name="Huq M.A."/>
        </authorList>
    </citation>
    <scope>NUCLEOTIDE SEQUENCE [LARGE SCALE GENOMIC DNA]</scope>
    <source>
        <strain evidence="2 3">MAH-3</strain>
    </source>
</reference>
<dbReference type="RefSeq" id="WP_144334421.1">
    <property type="nucleotide sequence ID" value="NZ_VLPL01000010.1"/>
</dbReference>
<protein>
    <submittedName>
        <fullName evidence="2">Uncharacterized protein</fullName>
    </submittedName>
</protein>
<organism evidence="2 3">
    <name type="scientific">Fluviicola chungangensis</name>
    <dbReference type="NCBI Taxonomy" id="2597671"/>
    <lineage>
        <taxon>Bacteria</taxon>
        <taxon>Pseudomonadati</taxon>
        <taxon>Bacteroidota</taxon>
        <taxon>Flavobacteriia</taxon>
        <taxon>Flavobacteriales</taxon>
        <taxon>Crocinitomicaceae</taxon>
        <taxon>Fluviicola</taxon>
    </lineage>
</organism>
<keyword evidence="3" id="KW-1185">Reference proteome</keyword>
<evidence type="ECO:0000256" key="1">
    <source>
        <dbReference type="SAM" id="Coils"/>
    </source>
</evidence>
<dbReference type="AlphaFoldDB" id="A0A556MJK5"/>
<evidence type="ECO:0000313" key="2">
    <source>
        <dbReference type="EMBL" id="TSJ40005.1"/>
    </source>
</evidence>
<dbReference type="Proteomes" id="UP000316008">
    <property type="component" value="Unassembled WGS sequence"/>
</dbReference>
<dbReference type="OrthoDB" id="1467860at2"/>
<gene>
    <name evidence="2" type="ORF">FO442_17005</name>
</gene>
<proteinExistence type="predicted"/>
<keyword evidence="1" id="KW-0175">Coiled coil</keyword>
<sequence length="219" mass="24669">MKQITLLTATLFTTLVFSQEVKISNDKVSFSHGSFDAIVVTIPYANKDVVEKELKSEMKDWGGKYNSSKGEYTAKEAKMKDMGDKYFDGYAKIIESGSEIKVAFAVDLGGAYMNHNEHKDQHKTIENRAKKFAQNASKESVNGMIEVETKVLKKLNGEKEDLLKDIEDSKKDIENYKKKIAEAEQKIKDDEAATQKKEGEIATQTTKVEETQGLLKKIK</sequence>
<dbReference type="EMBL" id="VLPL01000010">
    <property type="protein sequence ID" value="TSJ40005.1"/>
    <property type="molecule type" value="Genomic_DNA"/>
</dbReference>
<feature type="coiled-coil region" evidence="1">
    <location>
        <begin position="145"/>
        <end position="200"/>
    </location>
</feature>
<name>A0A556MJK5_9FLAO</name>
<comment type="caution">
    <text evidence="2">The sequence shown here is derived from an EMBL/GenBank/DDBJ whole genome shotgun (WGS) entry which is preliminary data.</text>
</comment>
<accession>A0A556MJK5</accession>
<evidence type="ECO:0000313" key="3">
    <source>
        <dbReference type="Proteomes" id="UP000316008"/>
    </source>
</evidence>